<dbReference type="GO" id="GO:0006552">
    <property type="term" value="P:L-leucine catabolic process"/>
    <property type="evidence" value="ECO:0007669"/>
    <property type="project" value="TreeGrafter"/>
</dbReference>
<dbReference type="PANTHER" id="PTHR43884:SF12">
    <property type="entry name" value="ISOVALERYL-COA DEHYDROGENASE, MITOCHONDRIAL-RELATED"/>
    <property type="match status" value="1"/>
</dbReference>
<dbReference type="Proteomes" id="UP000251402">
    <property type="component" value="Chromosome"/>
</dbReference>
<dbReference type="SUPFAM" id="SSF47203">
    <property type="entry name" value="Acyl-CoA dehydrogenase C-terminal domain-like"/>
    <property type="match status" value="1"/>
</dbReference>
<dbReference type="Gene3D" id="2.40.110.10">
    <property type="entry name" value="Butyryl-CoA Dehydrogenase, subunit A, domain 2"/>
    <property type="match status" value="1"/>
</dbReference>
<dbReference type="InterPro" id="IPR037069">
    <property type="entry name" value="AcylCoA_DH/ox_N_sf"/>
</dbReference>
<dbReference type="EMBL" id="CP043450">
    <property type="protein sequence ID" value="QEM13346.1"/>
    <property type="molecule type" value="Genomic_DNA"/>
</dbReference>
<dbReference type="InterPro" id="IPR046373">
    <property type="entry name" value="Acyl-CoA_Oxase/DH_mid-dom_sf"/>
</dbReference>
<dbReference type="OrthoDB" id="1170793at2"/>
<evidence type="ECO:0000256" key="1">
    <source>
        <dbReference type="ARBA" id="ARBA00023002"/>
    </source>
</evidence>
<reference evidence="3" key="1">
    <citation type="submission" date="2019-08" db="EMBL/GenBank/DDBJ databases">
        <title>Comparative genome analysis confer to the adaptation heavy metal polluted environment.</title>
        <authorList>
            <person name="Li Y."/>
        </authorList>
    </citation>
    <scope>NUCLEOTIDE SEQUENCE [LARGE SCALE GENOMIC DNA]</scope>
    <source>
        <strain evidence="3">P1</strain>
    </source>
</reference>
<evidence type="ECO:0000313" key="3">
    <source>
        <dbReference type="EMBL" id="QEM13346.1"/>
    </source>
</evidence>
<dbReference type="AlphaFoldDB" id="A0A5C1I6C3"/>
<dbReference type="PANTHER" id="PTHR43884">
    <property type="entry name" value="ACYL-COA DEHYDROGENASE"/>
    <property type="match status" value="1"/>
</dbReference>
<dbReference type="GO" id="GO:0008470">
    <property type="term" value="F:3-methylbutanoyl-CoA dehydrogenase activity"/>
    <property type="evidence" value="ECO:0007669"/>
    <property type="project" value="TreeGrafter"/>
</dbReference>
<evidence type="ECO:0000259" key="2">
    <source>
        <dbReference type="Pfam" id="PF08028"/>
    </source>
</evidence>
<gene>
    <name evidence="3" type="ORF">DEO27_026160</name>
</gene>
<dbReference type="Pfam" id="PF08028">
    <property type="entry name" value="Acyl-CoA_dh_2"/>
    <property type="match status" value="1"/>
</dbReference>
<keyword evidence="4" id="KW-1185">Reference proteome</keyword>
<dbReference type="InterPro" id="IPR009100">
    <property type="entry name" value="AcylCoA_DH/oxidase_NM_dom_sf"/>
</dbReference>
<dbReference type="InterPro" id="IPR013107">
    <property type="entry name" value="Acyl-CoA_DH_C"/>
</dbReference>
<keyword evidence="1" id="KW-0560">Oxidoreductase</keyword>
<accession>A0A5C1I6C3</accession>
<dbReference type="PIRSF" id="PIRSF016578">
    <property type="entry name" value="HsaA"/>
    <property type="match status" value="1"/>
</dbReference>
<name>A0A5C1I6C3_9SPHI</name>
<dbReference type="Gene3D" id="1.10.540.10">
    <property type="entry name" value="Acyl-CoA dehydrogenase/oxidase, N-terminal domain"/>
    <property type="match status" value="1"/>
</dbReference>
<dbReference type="GO" id="GO:0050660">
    <property type="term" value="F:flavin adenine dinucleotide binding"/>
    <property type="evidence" value="ECO:0007669"/>
    <property type="project" value="InterPro"/>
</dbReference>
<organism evidence="3 4">
    <name type="scientific">Mucilaginibacter rubeus</name>
    <dbReference type="NCBI Taxonomy" id="2027860"/>
    <lineage>
        <taxon>Bacteria</taxon>
        <taxon>Pseudomonadati</taxon>
        <taxon>Bacteroidota</taxon>
        <taxon>Sphingobacteriia</taxon>
        <taxon>Sphingobacteriales</taxon>
        <taxon>Sphingobacteriaceae</taxon>
        <taxon>Mucilaginibacter</taxon>
    </lineage>
</organism>
<feature type="domain" description="Acyl-CoA dehydrogenase C-terminal" evidence="2">
    <location>
        <begin position="232"/>
        <end position="358"/>
    </location>
</feature>
<protein>
    <submittedName>
        <fullName evidence="3">Acyl-CoA dehydrogenase</fullName>
    </submittedName>
</protein>
<dbReference type="Gene3D" id="1.20.140.10">
    <property type="entry name" value="Butyryl-CoA Dehydrogenase, subunit A, domain 3"/>
    <property type="match status" value="1"/>
</dbReference>
<dbReference type="KEGG" id="mrub:DEO27_026160"/>
<dbReference type="SUPFAM" id="SSF56645">
    <property type="entry name" value="Acyl-CoA dehydrogenase NM domain-like"/>
    <property type="match status" value="1"/>
</dbReference>
<dbReference type="InterPro" id="IPR036250">
    <property type="entry name" value="AcylCo_DH-like_C"/>
</dbReference>
<sequence length="362" mass="40047">MHPSQNLKPEWVDIIRKAAPAAEQAGKLQPDQLALIYEQGWFKFLVPQAYSGLQLALPQMVRLEESLAWANGSLGWVVTLCSGAGWFGGFLNTDFAAGIMTNPQLCFAGSGASTGTATISGDGYIINGTWKYASGAHHATHITANCIIKNGDETVLNDEGEPLILPFVFDRKDVRVFPAWKYIGMMATGSDAYEVTDLYVDKNRCFRIDPEYTVVNEPLYRYPFLQLAEATLAANLSGLAVHFLDLCAPAFAERIKNPRLTDPQKEYIQQLLAEQTTLVNEIRAAFYKAVDNSWDNFESVGGENGLQEVSVMSRKLAKTSRDSVDKLYTYCGLSAANPDTEINQVWRDLHTAGQHSLLTFED</sequence>
<proteinExistence type="predicted"/>
<evidence type="ECO:0000313" key="4">
    <source>
        <dbReference type="Proteomes" id="UP000251402"/>
    </source>
</evidence>
<dbReference type="RefSeq" id="WP_112574656.1">
    <property type="nucleotide sequence ID" value="NZ_CP043450.1"/>
</dbReference>